<sequence>MEIRREHNSLIISGQVSKFDDYDTVKAAVEQLRMDTDGKLTLVFNDAQTIISALIGYFIKLRRVDDINSSFAPLKHQILY</sequence>
<protein>
    <recommendedName>
        <fullName evidence="3">STAS domain-containing protein</fullName>
    </recommendedName>
</protein>
<dbReference type="EMBL" id="CP001968">
    <property type="protein sequence ID" value="ADD68269.1"/>
    <property type="molecule type" value="Genomic_DNA"/>
</dbReference>
<name>D4H8C0_DENA2</name>
<dbReference type="STRING" id="522772.Dacet_1500"/>
<dbReference type="RefSeq" id="WP_013010783.1">
    <property type="nucleotide sequence ID" value="NC_013943.1"/>
</dbReference>
<organism evidence="1 2">
    <name type="scientific">Denitrovibrio acetiphilus (strain DSM 12809 / NBRC 114555 / N2460)</name>
    <dbReference type="NCBI Taxonomy" id="522772"/>
    <lineage>
        <taxon>Bacteria</taxon>
        <taxon>Pseudomonadati</taxon>
        <taxon>Deferribacterota</taxon>
        <taxon>Deferribacteres</taxon>
        <taxon>Deferribacterales</taxon>
        <taxon>Geovibrionaceae</taxon>
        <taxon>Denitrovibrio</taxon>
    </lineage>
</organism>
<dbReference type="KEGG" id="dap:Dacet_1500"/>
<evidence type="ECO:0000313" key="2">
    <source>
        <dbReference type="Proteomes" id="UP000002012"/>
    </source>
</evidence>
<gene>
    <name evidence="1" type="ordered locus">Dacet_1500</name>
</gene>
<dbReference type="AlphaFoldDB" id="D4H8C0"/>
<accession>D4H8C0</accession>
<evidence type="ECO:0000313" key="1">
    <source>
        <dbReference type="EMBL" id="ADD68269.1"/>
    </source>
</evidence>
<evidence type="ECO:0008006" key="3">
    <source>
        <dbReference type="Google" id="ProtNLM"/>
    </source>
</evidence>
<proteinExistence type="predicted"/>
<reference evidence="1 2" key="1">
    <citation type="journal article" date="2010" name="Stand. Genomic Sci.">
        <title>Complete genome sequence of Denitrovibrio acetiphilus type strain (N2460).</title>
        <authorList>
            <person name="Kiss H."/>
            <person name="Lang E."/>
            <person name="Lapidus A."/>
            <person name="Copeland A."/>
            <person name="Nolan M."/>
            <person name="Glavina Del Rio T."/>
            <person name="Chen F."/>
            <person name="Lucas S."/>
            <person name="Tice H."/>
            <person name="Cheng J.F."/>
            <person name="Han C."/>
            <person name="Goodwin L."/>
            <person name="Pitluck S."/>
            <person name="Liolios K."/>
            <person name="Pati A."/>
            <person name="Ivanova N."/>
            <person name="Mavromatis K."/>
            <person name="Chen A."/>
            <person name="Palaniappan K."/>
            <person name="Land M."/>
            <person name="Hauser L."/>
            <person name="Chang Y.J."/>
            <person name="Jeffries C.D."/>
            <person name="Detter J.C."/>
            <person name="Brettin T."/>
            <person name="Spring S."/>
            <person name="Rohde M."/>
            <person name="Goker M."/>
            <person name="Woyke T."/>
            <person name="Bristow J."/>
            <person name="Eisen J.A."/>
            <person name="Markowitz V."/>
            <person name="Hugenholtz P."/>
            <person name="Kyrpides N.C."/>
            <person name="Klenk H.P."/>
        </authorList>
    </citation>
    <scope>NUCLEOTIDE SEQUENCE [LARGE SCALE GENOMIC DNA]</scope>
    <source>
        <strain evidence="2">DSM 12809 / NBRC 114555 / N2460</strain>
    </source>
</reference>
<dbReference type="PaxDb" id="522772-Dacet_1500"/>
<dbReference type="InParanoid" id="D4H8C0"/>
<dbReference type="Proteomes" id="UP000002012">
    <property type="component" value="Chromosome"/>
</dbReference>
<dbReference type="HOGENOM" id="CLU_2583947_0_0_0"/>
<keyword evidence="2" id="KW-1185">Reference proteome</keyword>